<dbReference type="GeneID" id="96245317"/>
<feature type="compositionally biased region" description="Pro residues" evidence="1">
    <location>
        <begin position="115"/>
        <end position="126"/>
    </location>
</feature>
<organism evidence="2 3">
    <name type="scientific">Nocardia rhamnosiphila</name>
    <dbReference type="NCBI Taxonomy" id="426716"/>
    <lineage>
        <taxon>Bacteria</taxon>
        <taxon>Bacillati</taxon>
        <taxon>Actinomycetota</taxon>
        <taxon>Actinomycetes</taxon>
        <taxon>Mycobacteriales</taxon>
        <taxon>Nocardiaceae</taxon>
        <taxon>Nocardia</taxon>
    </lineage>
</organism>
<evidence type="ECO:0000313" key="2">
    <source>
        <dbReference type="EMBL" id="MEU1957227.1"/>
    </source>
</evidence>
<evidence type="ECO:0000256" key="1">
    <source>
        <dbReference type="SAM" id="MobiDB-lite"/>
    </source>
</evidence>
<proteinExistence type="predicted"/>
<sequence length="165" mass="18367">MSKPQWGSMREPDIDPTVDAIARQVMAAVDDLRTATIRLAGIDVDQLFGGATEVTEEFISVVAGMETASPALKAYAERVGTGECQWREIETRADPIPPEVAEMKNSPQFIWTWTPDPPQAPTPPPASTWHPPQNPTRRPRTGETVVGPSDWPDDFDEYPGEQRWR</sequence>
<accession>A0ABV2X2A3</accession>
<feature type="region of interest" description="Disordered" evidence="1">
    <location>
        <begin position="109"/>
        <end position="165"/>
    </location>
</feature>
<dbReference type="EMBL" id="JBEYBF010000058">
    <property type="protein sequence ID" value="MEU1957227.1"/>
    <property type="molecule type" value="Genomic_DNA"/>
</dbReference>
<dbReference type="RefSeq" id="WP_030523609.1">
    <property type="nucleotide sequence ID" value="NZ_JBEYBD010000021.1"/>
</dbReference>
<gene>
    <name evidence="2" type="ORF">ABZ510_35910</name>
</gene>
<comment type="caution">
    <text evidence="2">The sequence shown here is derived from an EMBL/GenBank/DDBJ whole genome shotgun (WGS) entry which is preliminary data.</text>
</comment>
<protein>
    <submittedName>
        <fullName evidence="2">Uncharacterized protein</fullName>
    </submittedName>
</protein>
<evidence type="ECO:0000313" key="3">
    <source>
        <dbReference type="Proteomes" id="UP001550628"/>
    </source>
</evidence>
<reference evidence="2 3" key="1">
    <citation type="submission" date="2024-06" db="EMBL/GenBank/DDBJ databases">
        <title>The Natural Products Discovery Center: Release of the First 8490 Sequenced Strains for Exploring Actinobacteria Biosynthetic Diversity.</title>
        <authorList>
            <person name="Kalkreuter E."/>
            <person name="Kautsar S.A."/>
            <person name="Yang D."/>
            <person name="Bader C.D."/>
            <person name="Teijaro C.N."/>
            <person name="Fluegel L."/>
            <person name="Davis C.M."/>
            <person name="Simpson J.R."/>
            <person name="Lauterbach L."/>
            <person name="Steele A.D."/>
            <person name="Gui C."/>
            <person name="Meng S."/>
            <person name="Li G."/>
            <person name="Viehrig K."/>
            <person name="Ye F."/>
            <person name="Su P."/>
            <person name="Kiefer A.F."/>
            <person name="Nichols A."/>
            <person name="Cepeda A.J."/>
            <person name="Yan W."/>
            <person name="Fan B."/>
            <person name="Jiang Y."/>
            <person name="Adhikari A."/>
            <person name="Zheng C.-J."/>
            <person name="Schuster L."/>
            <person name="Cowan T.M."/>
            <person name="Smanski M.J."/>
            <person name="Chevrette M.G."/>
            <person name="De Carvalho L.P.S."/>
            <person name="Shen B."/>
        </authorList>
    </citation>
    <scope>NUCLEOTIDE SEQUENCE [LARGE SCALE GENOMIC DNA]</scope>
    <source>
        <strain evidence="2 3">NPDC019708</strain>
    </source>
</reference>
<name>A0ABV2X2A3_9NOCA</name>
<dbReference type="Proteomes" id="UP001550628">
    <property type="component" value="Unassembled WGS sequence"/>
</dbReference>
<keyword evidence="3" id="KW-1185">Reference proteome</keyword>